<proteinExistence type="predicted"/>
<evidence type="ECO:0000256" key="3">
    <source>
        <dbReference type="ARBA" id="ARBA00022723"/>
    </source>
</evidence>
<dbReference type="KEGG" id="gak:X907_0409"/>
<dbReference type="Gene3D" id="3.90.79.10">
    <property type="entry name" value="Nucleoside Triphosphate Pyrophosphohydrolase"/>
    <property type="match status" value="1"/>
</dbReference>
<dbReference type="PANTHER" id="PTHR12992:SF11">
    <property type="entry name" value="MITOCHONDRIAL COENZYME A DIPHOSPHATASE NUDT8"/>
    <property type="match status" value="1"/>
</dbReference>
<keyword evidence="6" id="KW-0464">Manganese</keyword>
<evidence type="ECO:0000256" key="4">
    <source>
        <dbReference type="ARBA" id="ARBA00022801"/>
    </source>
</evidence>
<dbReference type="InterPro" id="IPR000086">
    <property type="entry name" value="NUDIX_hydrolase_dom"/>
</dbReference>
<evidence type="ECO:0000256" key="7">
    <source>
        <dbReference type="SAM" id="MobiDB-lite"/>
    </source>
</evidence>
<evidence type="ECO:0000256" key="2">
    <source>
        <dbReference type="ARBA" id="ARBA00001946"/>
    </source>
</evidence>
<feature type="region of interest" description="Disordered" evidence="7">
    <location>
        <begin position="20"/>
        <end position="46"/>
    </location>
</feature>
<dbReference type="Pfam" id="PF00293">
    <property type="entry name" value="NUDIX"/>
    <property type="match status" value="1"/>
</dbReference>
<dbReference type="Proteomes" id="UP000286954">
    <property type="component" value="Chromosome"/>
</dbReference>
<dbReference type="PANTHER" id="PTHR12992">
    <property type="entry name" value="NUDIX HYDROLASE"/>
    <property type="match status" value="1"/>
</dbReference>
<dbReference type="PROSITE" id="PS51462">
    <property type="entry name" value="NUDIX"/>
    <property type="match status" value="1"/>
</dbReference>
<dbReference type="EMBL" id="CP018911">
    <property type="protein sequence ID" value="AZU02957.1"/>
    <property type="molecule type" value="Genomic_DNA"/>
</dbReference>
<dbReference type="InterPro" id="IPR015797">
    <property type="entry name" value="NUDIX_hydrolase-like_dom_sf"/>
</dbReference>
<dbReference type="InterPro" id="IPR020084">
    <property type="entry name" value="NUDIX_hydrolase_CS"/>
</dbReference>
<dbReference type="CDD" id="cd03426">
    <property type="entry name" value="NUDIX_CoAse_Nudt7"/>
    <property type="match status" value="1"/>
</dbReference>
<dbReference type="InterPro" id="IPR045121">
    <property type="entry name" value="CoAse"/>
</dbReference>
<evidence type="ECO:0000256" key="5">
    <source>
        <dbReference type="ARBA" id="ARBA00022842"/>
    </source>
</evidence>
<keyword evidence="3" id="KW-0479">Metal-binding</keyword>
<gene>
    <name evidence="9" type="ORF">X907_0409</name>
</gene>
<evidence type="ECO:0000313" key="9">
    <source>
        <dbReference type="EMBL" id="AZU02957.1"/>
    </source>
</evidence>
<dbReference type="SUPFAM" id="SSF55811">
    <property type="entry name" value="Nudix"/>
    <property type="match status" value="1"/>
</dbReference>
<sequence>MMLDDPYHLNSLVERLSRALDPVEGSPPVPARGDGDLNGTPSPTGRALRPAAVLAPLVMRETGLSVVLTRRADHLSSHAGQISFPGGRLNLGEGAADAALRETEEEIGLPRSRVRLIGRFDPYETVTGFQITPFVGLVDARARFRADPGEVAEIFETPFDFLMNPANHVLEERMFAGQLRRYYAMPHEGRYIWGATAGLLKALADRFNAFR</sequence>
<accession>A0A3T0E6W0</accession>
<feature type="domain" description="Nudix hydrolase" evidence="8">
    <location>
        <begin position="48"/>
        <end position="180"/>
    </location>
</feature>
<evidence type="ECO:0000259" key="8">
    <source>
        <dbReference type="PROSITE" id="PS51462"/>
    </source>
</evidence>
<keyword evidence="5" id="KW-0460">Magnesium</keyword>
<keyword evidence="10" id="KW-1185">Reference proteome</keyword>
<comment type="cofactor">
    <cofactor evidence="2">
        <name>Mg(2+)</name>
        <dbReference type="ChEBI" id="CHEBI:18420"/>
    </cofactor>
</comment>
<organism evidence="9 10">
    <name type="scientific">Glycocaulis alkaliphilus</name>
    <dbReference type="NCBI Taxonomy" id="1434191"/>
    <lineage>
        <taxon>Bacteria</taxon>
        <taxon>Pseudomonadati</taxon>
        <taxon>Pseudomonadota</taxon>
        <taxon>Alphaproteobacteria</taxon>
        <taxon>Maricaulales</taxon>
        <taxon>Maricaulaceae</taxon>
        <taxon>Glycocaulis</taxon>
    </lineage>
</organism>
<name>A0A3T0E6W0_9PROT</name>
<protein>
    <submittedName>
        <fullName evidence="9">NUDIX hydrolase</fullName>
    </submittedName>
</protein>
<keyword evidence="4 9" id="KW-0378">Hydrolase</keyword>
<comment type="cofactor">
    <cofactor evidence="1">
        <name>Mn(2+)</name>
        <dbReference type="ChEBI" id="CHEBI:29035"/>
    </cofactor>
</comment>
<dbReference type="GO" id="GO:0010945">
    <property type="term" value="F:coenzyme A diphosphatase activity"/>
    <property type="evidence" value="ECO:0007669"/>
    <property type="project" value="InterPro"/>
</dbReference>
<dbReference type="AlphaFoldDB" id="A0A3T0E6W0"/>
<evidence type="ECO:0000313" key="10">
    <source>
        <dbReference type="Proteomes" id="UP000286954"/>
    </source>
</evidence>
<evidence type="ECO:0000256" key="6">
    <source>
        <dbReference type="ARBA" id="ARBA00023211"/>
    </source>
</evidence>
<dbReference type="PROSITE" id="PS00893">
    <property type="entry name" value="NUDIX_BOX"/>
    <property type="match status" value="1"/>
</dbReference>
<reference evidence="9 10" key="1">
    <citation type="submission" date="2016-12" db="EMBL/GenBank/DDBJ databases">
        <title>The genome of dimorphic prosthecate Glycocaulis alkaliphilus 6b-8t, isolated from crude oil dictates its adaptability in petroleum environments.</title>
        <authorList>
            <person name="Wu X.-L."/>
            <person name="Geng S."/>
        </authorList>
    </citation>
    <scope>NUCLEOTIDE SEQUENCE [LARGE SCALE GENOMIC DNA]</scope>
    <source>
        <strain evidence="9 10">6B-8</strain>
    </source>
</reference>
<evidence type="ECO:0000256" key="1">
    <source>
        <dbReference type="ARBA" id="ARBA00001936"/>
    </source>
</evidence>
<dbReference type="GO" id="GO:0046872">
    <property type="term" value="F:metal ion binding"/>
    <property type="evidence" value="ECO:0007669"/>
    <property type="project" value="UniProtKB-KW"/>
</dbReference>